<dbReference type="EMBL" id="SJPJ01000001">
    <property type="protein sequence ID" value="TWT79022.1"/>
    <property type="molecule type" value="Genomic_DNA"/>
</dbReference>
<dbReference type="InterPro" id="IPR016024">
    <property type="entry name" value="ARM-type_fold"/>
</dbReference>
<sequence>MYLGDPNDQPNPFALHVDGNRKSRNSFKTATKFFILVAFLFVATVSIGSYSRQWIVGHLMSDFEQMHVPEKQQRLAQIAELGLPAIEPLVGRLIDKENEVARTAYELLRESQNTWTSLDWNEARKHHHAMVTAMANIASAVPDDRTGWTTSLVQQTIMESVQKQDQESNELYKLATSTLSRMSLTESAGPSILNSEPLDNQAPVRLAVRSKPLPVTEADALDAWTDWPLPQSDTPTDQENFRESSYRESTYSPMPETPPTESVEQSPSVYRSSAIRLTPVAPDEAVVLSDIRVSQAKPNRQEVVPTSYLTDSPLETYDTPSVIHWLGSEESALRERAKTELAKRGFSQQQIALGIQISSPDPASRLALVDAIARSRIENPRAWLVMLLDDANRAVRLRTISVIATMNDAEMSNRLRERLDQERDPVVNARIRLVLNLR</sequence>
<dbReference type="AlphaFoldDB" id="A0A5C5YVF2"/>
<organism evidence="3 4">
    <name type="scientific">Novipirellula herctigrandis</name>
    <dbReference type="NCBI Taxonomy" id="2527986"/>
    <lineage>
        <taxon>Bacteria</taxon>
        <taxon>Pseudomonadati</taxon>
        <taxon>Planctomycetota</taxon>
        <taxon>Planctomycetia</taxon>
        <taxon>Pirellulales</taxon>
        <taxon>Pirellulaceae</taxon>
        <taxon>Novipirellula</taxon>
    </lineage>
</organism>
<evidence type="ECO:0000313" key="3">
    <source>
        <dbReference type="EMBL" id="TWT79022.1"/>
    </source>
</evidence>
<proteinExistence type="predicted"/>
<evidence type="ECO:0000313" key="4">
    <source>
        <dbReference type="Proteomes" id="UP000315010"/>
    </source>
</evidence>
<dbReference type="Pfam" id="PF13646">
    <property type="entry name" value="HEAT_2"/>
    <property type="match status" value="1"/>
</dbReference>
<feature type="region of interest" description="Disordered" evidence="1">
    <location>
        <begin position="225"/>
        <end position="267"/>
    </location>
</feature>
<evidence type="ECO:0000256" key="2">
    <source>
        <dbReference type="SAM" id="Phobius"/>
    </source>
</evidence>
<evidence type="ECO:0000256" key="1">
    <source>
        <dbReference type="SAM" id="MobiDB-lite"/>
    </source>
</evidence>
<dbReference type="Proteomes" id="UP000315010">
    <property type="component" value="Unassembled WGS sequence"/>
</dbReference>
<keyword evidence="2" id="KW-0472">Membrane</keyword>
<protein>
    <recommendedName>
        <fullName evidence="5">HEAT repeat protein</fullName>
    </recommendedName>
</protein>
<gene>
    <name evidence="3" type="ORF">CA13_04190</name>
</gene>
<keyword evidence="2" id="KW-0812">Transmembrane</keyword>
<evidence type="ECO:0008006" key="5">
    <source>
        <dbReference type="Google" id="ProtNLM"/>
    </source>
</evidence>
<dbReference type="SUPFAM" id="SSF48371">
    <property type="entry name" value="ARM repeat"/>
    <property type="match status" value="1"/>
</dbReference>
<keyword evidence="2" id="KW-1133">Transmembrane helix</keyword>
<name>A0A5C5YVF2_9BACT</name>
<keyword evidence="4" id="KW-1185">Reference proteome</keyword>
<feature type="transmembrane region" description="Helical" evidence="2">
    <location>
        <begin position="30"/>
        <end position="50"/>
    </location>
</feature>
<comment type="caution">
    <text evidence="3">The sequence shown here is derived from an EMBL/GenBank/DDBJ whole genome shotgun (WGS) entry which is preliminary data.</text>
</comment>
<accession>A0A5C5YVF2</accession>
<reference evidence="3 4" key="1">
    <citation type="submission" date="2019-02" db="EMBL/GenBank/DDBJ databases">
        <title>Deep-cultivation of Planctomycetes and their phenomic and genomic characterization uncovers novel biology.</title>
        <authorList>
            <person name="Wiegand S."/>
            <person name="Jogler M."/>
            <person name="Boedeker C."/>
            <person name="Pinto D."/>
            <person name="Vollmers J."/>
            <person name="Rivas-Marin E."/>
            <person name="Kohn T."/>
            <person name="Peeters S.H."/>
            <person name="Heuer A."/>
            <person name="Rast P."/>
            <person name="Oberbeckmann S."/>
            <person name="Bunk B."/>
            <person name="Jeske O."/>
            <person name="Meyerdierks A."/>
            <person name="Storesund J.E."/>
            <person name="Kallscheuer N."/>
            <person name="Luecker S."/>
            <person name="Lage O.M."/>
            <person name="Pohl T."/>
            <person name="Merkel B.J."/>
            <person name="Hornburger P."/>
            <person name="Mueller R.-W."/>
            <person name="Bruemmer F."/>
            <person name="Labrenz M."/>
            <person name="Spormann A.M."/>
            <person name="Op Den Camp H."/>
            <person name="Overmann J."/>
            <person name="Amann R."/>
            <person name="Jetten M.S.M."/>
            <person name="Mascher T."/>
            <person name="Medema M.H."/>
            <person name="Devos D.P."/>
            <person name="Kaster A.-K."/>
            <person name="Ovreas L."/>
            <person name="Rohde M."/>
            <person name="Galperin M.Y."/>
            <person name="Jogler C."/>
        </authorList>
    </citation>
    <scope>NUCLEOTIDE SEQUENCE [LARGE SCALE GENOMIC DNA]</scope>
    <source>
        <strain evidence="3 4">CA13</strain>
    </source>
</reference>